<protein>
    <submittedName>
        <fullName evidence="7">NSS family neurotransmitter:Na+ symporter</fullName>
    </submittedName>
    <submittedName>
        <fullName evidence="8">Sodium-dependent transporter</fullName>
    </submittedName>
</protein>
<feature type="transmembrane region" description="Helical" evidence="6">
    <location>
        <begin position="137"/>
        <end position="159"/>
    </location>
</feature>
<dbReference type="SUPFAM" id="SSF161070">
    <property type="entry name" value="SNF-like"/>
    <property type="match status" value="1"/>
</dbReference>
<keyword evidence="3 6" id="KW-0812">Transmembrane</keyword>
<feature type="transmembrane region" description="Helical" evidence="6">
    <location>
        <begin position="220"/>
        <end position="238"/>
    </location>
</feature>
<dbReference type="OrthoDB" id="9762833at2"/>
<feature type="transmembrane region" description="Helical" evidence="6">
    <location>
        <begin position="12"/>
        <end position="35"/>
    </location>
</feature>
<dbReference type="AlphaFoldDB" id="A0A327WNA6"/>
<keyword evidence="2" id="KW-0813">Transport</keyword>
<evidence type="ECO:0000313" key="10">
    <source>
        <dbReference type="Proteomes" id="UP000287865"/>
    </source>
</evidence>
<feature type="transmembrane region" description="Helical" evidence="6">
    <location>
        <begin position="41"/>
        <end position="61"/>
    </location>
</feature>
<feature type="transmembrane region" description="Helical" evidence="6">
    <location>
        <begin position="92"/>
        <end position="117"/>
    </location>
</feature>
<comment type="caution">
    <text evidence="7">The sequence shown here is derived from an EMBL/GenBank/DDBJ whole genome shotgun (WGS) entry which is preliminary data.</text>
</comment>
<proteinExistence type="predicted"/>
<dbReference type="NCBIfam" id="NF037979">
    <property type="entry name" value="Na_transp"/>
    <property type="match status" value="1"/>
</dbReference>
<keyword evidence="4 6" id="KW-1133">Transmembrane helix</keyword>
<dbReference type="Pfam" id="PF00209">
    <property type="entry name" value="SNF"/>
    <property type="match status" value="2"/>
</dbReference>
<dbReference type="CDD" id="cd10336">
    <property type="entry name" value="SLC6sbd_Tyt1-Like"/>
    <property type="match status" value="1"/>
</dbReference>
<dbReference type="PANTHER" id="PTHR42948">
    <property type="entry name" value="TRANSPORTER"/>
    <property type="match status" value="1"/>
</dbReference>
<feature type="transmembrane region" description="Helical" evidence="6">
    <location>
        <begin position="171"/>
        <end position="190"/>
    </location>
</feature>
<accession>A0A327WNA6</accession>
<evidence type="ECO:0000256" key="5">
    <source>
        <dbReference type="ARBA" id="ARBA00023136"/>
    </source>
</evidence>
<dbReference type="PRINTS" id="PR00176">
    <property type="entry name" value="NANEUSMPORT"/>
</dbReference>
<keyword evidence="5 6" id="KW-0472">Membrane</keyword>
<dbReference type="PROSITE" id="PS50267">
    <property type="entry name" value="NA_NEUROTRAN_SYMP_3"/>
    <property type="match status" value="1"/>
</dbReference>
<evidence type="ECO:0000313" key="8">
    <source>
        <dbReference type="EMBL" id="RUO20083.1"/>
    </source>
</evidence>
<dbReference type="InterPro" id="IPR037272">
    <property type="entry name" value="SNS_sf"/>
</dbReference>
<feature type="transmembrane region" description="Helical" evidence="6">
    <location>
        <begin position="396"/>
        <end position="415"/>
    </location>
</feature>
<reference evidence="7 9" key="2">
    <citation type="submission" date="2018-06" db="EMBL/GenBank/DDBJ databases">
        <title>Genomic Encyclopedia of Type Strains, Phase III (KMG-III): the genomes of soil and plant-associated and newly described type strains.</title>
        <authorList>
            <person name="Whitman W."/>
        </authorList>
    </citation>
    <scope>NUCLEOTIDE SEQUENCE [LARGE SCALE GENOMIC DNA]</scope>
    <source>
        <strain evidence="7 9">CGMCC 1.15366</strain>
    </source>
</reference>
<reference evidence="8 10" key="1">
    <citation type="journal article" date="2018" name="Front. Microbiol.">
        <title>Genome-Based Analysis Reveals the Taxonomy and Diversity of the Family Idiomarinaceae.</title>
        <authorList>
            <person name="Liu Y."/>
            <person name="Lai Q."/>
            <person name="Shao Z."/>
        </authorList>
    </citation>
    <scope>NUCLEOTIDE SEQUENCE [LARGE SCALE GENOMIC DNA]</scope>
    <source>
        <strain evidence="8 10">CF12-14</strain>
    </source>
</reference>
<evidence type="ECO:0000313" key="7">
    <source>
        <dbReference type="EMBL" id="RAJ93529.1"/>
    </source>
</evidence>
<feature type="transmembrane region" description="Helical" evidence="6">
    <location>
        <begin position="250"/>
        <end position="273"/>
    </location>
</feature>
<comment type="subcellular location">
    <subcellularLocation>
        <location evidence="1">Membrane</location>
        <topology evidence="1">Multi-pass membrane protein</topology>
    </subcellularLocation>
</comment>
<sequence length="472" mass="51071">MNAEREHFSSKLGFVLAAAGSAVGIGNMVGFPVAATKGGGGAFLVIYAAFVAFICLPVMLAEMNLGRKTQLDPQGAYPAIAGSKSPWRFAGWLAVLTPFMIGVFYMVITVWILGYLLQTVMGNLDTLANPDYFGTFINNYSVFAYLVVVAAIVHVILVGGVRKGIERASRILMPSLFVMLLGLVAFVLTLDNAWTGVRFFLVPDFSQVDGDVISGALSQAFFSLSLGMGILITYGSYFRQRDDLVGSAKLVAVADSLVAFVAGLMILPAIFVFNPDTNPENLNESSVAMIFTFLPQIFLALQDTLGYGGASAVAAVFFLLVFFAAITSLVSIIEVPTSTIVRKYNISRKRALGLLALTMGSLTLIAIASFGMISFFTNFVSYGGGSQSFFDVIYDVFYDTVLPLNGLLICLFVVWRWKQASFHEALAEGNRSYSQSLLKRYISFSLSTFIPVILALVFINTVASIFFAAPLF</sequence>
<dbReference type="EMBL" id="PIPK01000014">
    <property type="protein sequence ID" value="RUO20083.1"/>
    <property type="molecule type" value="Genomic_DNA"/>
</dbReference>
<evidence type="ECO:0000256" key="4">
    <source>
        <dbReference type="ARBA" id="ARBA00022989"/>
    </source>
</evidence>
<dbReference type="InterPro" id="IPR000175">
    <property type="entry name" value="Na/ntran_symport"/>
</dbReference>
<feature type="transmembrane region" description="Helical" evidence="6">
    <location>
        <begin position="312"/>
        <end position="333"/>
    </location>
</feature>
<dbReference type="InterPro" id="IPR047218">
    <property type="entry name" value="YocR/YhdH-like"/>
</dbReference>
<dbReference type="PANTHER" id="PTHR42948:SF1">
    <property type="entry name" value="TRANSPORTER"/>
    <property type="match status" value="1"/>
</dbReference>
<dbReference type="Proteomes" id="UP000287865">
    <property type="component" value="Unassembled WGS sequence"/>
</dbReference>
<evidence type="ECO:0000256" key="6">
    <source>
        <dbReference type="SAM" id="Phobius"/>
    </source>
</evidence>
<keyword evidence="10" id="KW-1185">Reference proteome</keyword>
<evidence type="ECO:0000256" key="3">
    <source>
        <dbReference type="ARBA" id="ARBA00022692"/>
    </source>
</evidence>
<dbReference type="GO" id="GO:0016020">
    <property type="term" value="C:membrane"/>
    <property type="evidence" value="ECO:0007669"/>
    <property type="project" value="UniProtKB-SubCell"/>
</dbReference>
<gene>
    <name evidence="7" type="ORF">B0I24_11912</name>
    <name evidence="8" type="ORF">CWE07_12390</name>
</gene>
<feature type="transmembrane region" description="Helical" evidence="6">
    <location>
        <begin position="441"/>
        <end position="469"/>
    </location>
</feature>
<dbReference type="RefSeq" id="WP_111570447.1">
    <property type="nucleotide sequence ID" value="NZ_PIPK01000014.1"/>
</dbReference>
<dbReference type="EMBL" id="QLMD01000019">
    <property type="protein sequence ID" value="RAJ93529.1"/>
    <property type="molecule type" value="Genomic_DNA"/>
</dbReference>
<evidence type="ECO:0000256" key="1">
    <source>
        <dbReference type="ARBA" id="ARBA00004141"/>
    </source>
</evidence>
<dbReference type="Proteomes" id="UP000249203">
    <property type="component" value="Unassembled WGS sequence"/>
</dbReference>
<organism evidence="7 9">
    <name type="scientific">Aliidiomarina maris</name>
    <dbReference type="NCBI Taxonomy" id="531312"/>
    <lineage>
        <taxon>Bacteria</taxon>
        <taxon>Pseudomonadati</taxon>
        <taxon>Pseudomonadota</taxon>
        <taxon>Gammaproteobacteria</taxon>
        <taxon>Alteromonadales</taxon>
        <taxon>Idiomarinaceae</taxon>
        <taxon>Aliidiomarina</taxon>
    </lineage>
</organism>
<feature type="transmembrane region" description="Helical" evidence="6">
    <location>
        <begin position="354"/>
        <end position="376"/>
    </location>
</feature>
<evidence type="ECO:0000313" key="9">
    <source>
        <dbReference type="Proteomes" id="UP000249203"/>
    </source>
</evidence>
<evidence type="ECO:0000256" key="2">
    <source>
        <dbReference type="ARBA" id="ARBA00022448"/>
    </source>
</evidence>
<name>A0A327WNA6_9GAMM</name>